<protein>
    <submittedName>
        <fullName evidence="9">Unnamed protein product</fullName>
    </submittedName>
</protein>
<keyword evidence="2" id="KW-0575">Peroxidase</keyword>
<comment type="similarity">
    <text evidence="7">Belongs to the chloroperoxidase family.</text>
</comment>
<keyword evidence="3" id="KW-0349">Heme</keyword>
<dbReference type="EMBL" id="BSXW01000318">
    <property type="protein sequence ID" value="GMF18503.1"/>
    <property type="molecule type" value="Genomic_DNA"/>
</dbReference>
<dbReference type="PANTHER" id="PTHR33577">
    <property type="entry name" value="STERIGMATOCYSTIN BIOSYNTHESIS PEROXIDASE STCC-RELATED"/>
    <property type="match status" value="1"/>
</dbReference>
<evidence type="ECO:0000256" key="7">
    <source>
        <dbReference type="ARBA" id="ARBA00025795"/>
    </source>
</evidence>
<accession>A0A9W6TSR7</accession>
<proteinExistence type="inferred from homology"/>
<dbReference type="Gene3D" id="1.10.489.10">
    <property type="entry name" value="Chloroperoxidase-like"/>
    <property type="match status" value="1"/>
</dbReference>
<keyword evidence="4" id="KW-0479">Metal-binding</keyword>
<dbReference type="AlphaFoldDB" id="A0A9W6TSR7"/>
<dbReference type="Pfam" id="PF01328">
    <property type="entry name" value="Peroxidase_2"/>
    <property type="match status" value="1"/>
</dbReference>
<keyword evidence="10" id="KW-1185">Reference proteome</keyword>
<comment type="caution">
    <text evidence="9">The sequence shown here is derived from an EMBL/GenBank/DDBJ whole genome shotgun (WGS) entry which is preliminary data.</text>
</comment>
<keyword evidence="5" id="KW-0560">Oxidoreductase</keyword>
<dbReference type="GO" id="GO:0046872">
    <property type="term" value="F:metal ion binding"/>
    <property type="evidence" value="ECO:0007669"/>
    <property type="project" value="UniProtKB-KW"/>
</dbReference>
<dbReference type="InterPro" id="IPR000028">
    <property type="entry name" value="Chloroperoxidase"/>
</dbReference>
<organism evidence="9 10">
    <name type="scientific">Phytophthora lilii</name>
    <dbReference type="NCBI Taxonomy" id="2077276"/>
    <lineage>
        <taxon>Eukaryota</taxon>
        <taxon>Sar</taxon>
        <taxon>Stramenopiles</taxon>
        <taxon>Oomycota</taxon>
        <taxon>Peronosporomycetes</taxon>
        <taxon>Peronosporales</taxon>
        <taxon>Peronosporaceae</taxon>
        <taxon>Phytophthora</taxon>
    </lineage>
</organism>
<name>A0A9W6TSR7_9STRA</name>
<keyword evidence="6" id="KW-0408">Iron</keyword>
<evidence type="ECO:0000313" key="10">
    <source>
        <dbReference type="Proteomes" id="UP001165083"/>
    </source>
</evidence>
<sequence>MYSVHCRHDFIAHDASMVHTDAYFGVDPMTVNMTLADDVLARADLTGKINTTAIAQDRALLCETSNPECNFNDQAKLAAFSEAALLLLGFGQGDFVSADHAWSFLVEEQIPNDYVKAAEPLTSAIIGAKVAELQS</sequence>
<evidence type="ECO:0000313" key="9">
    <source>
        <dbReference type="EMBL" id="GMF18503.1"/>
    </source>
</evidence>
<evidence type="ECO:0000256" key="6">
    <source>
        <dbReference type="ARBA" id="ARBA00023004"/>
    </source>
</evidence>
<evidence type="ECO:0000256" key="5">
    <source>
        <dbReference type="ARBA" id="ARBA00023002"/>
    </source>
</evidence>
<dbReference type="InterPro" id="IPR036851">
    <property type="entry name" value="Chloroperoxidase-like_sf"/>
</dbReference>
<dbReference type="Proteomes" id="UP001165083">
    <property type="component" value="Unassembled WGS sequence"/>
</dbReference>
<evidence type="ECO:0000259" key="8">
    <source>
        <dbReference type="PROSITE" id="PS51405"/>
    </source>
</evidence>
<evidence type="ECO:0000256" key="4">
    <source>
        <dbReference type="ARBA" id="ARBA00022723"/>
    </source>
</evidence>
<evidence type="ECO:0000256" key="1">
    <source>
        <dbReference type="ARBA" id="ARBA00001970"/>
    </source>
</evidence>
<evidence type="ECO:0000256" key="3">
    <source>
        <dbReference type="ARBA" id="ARBA00022617"/>
    </source>
</evidence>
<evidence type="ECO:0000256" key="2">
    <source>
        <dbReference type="ARBA" id="ARBA00022559"/>
    </source>
</evidence>
<dbReference type="GO" id="GO:0004601">
    <property type="term" value="F:peroxidase activity"/>
    <property type="evidence" value="ECO:0007669"/>
    <property type="project" value="UniProtKB-KW"/>
</dbReference>
<dbReference type="PROSITE" id="PS51405">
    <property type="entry name" value="HEME_HALOPEROXIDASE"/>
    <property type="match status" value="1"/>
</dbReference>
<reference evidence="9" key="1">
    <citation type="submission" date="2023-04" db="EMBL/GenBank/DDBJ databases">
        <title>Phytophthora lilii NBRC 32176.</title>
        <authorList>
            <person name="Ichikawa N."/>
            <person name="Sato H."/>
            <person name="Tonouchi N."/>
        </authorList>
    </citation>
    <scope>NUCLEOTIDE SEQUENCE</scope>
    <source>
        <strain evidence="9">NBRC 32176</strain>
    </source>
</reference>
<feature type="domain" description="Heme haloperoxidase family profile" evidence="8">
    <location>
        <begin position="1"/>
        <end position="128"/>
    </location>
</feature>
<gene>
    <name evidence="9" type="ORF">Plil01_000692900</name>
</gene>
<dbReference type="PANTHER" id="PTHR33577:SF9">
    <property type="entry name" value="PEROXIDASE STCC"/>
    <property type="match status" value="1"/>
</dbReference>
<comment type="cofactor">
    <cofactor evidence="1">
        <name>heme b</name>
        <dbReference type="ChEBI" id="CHEBI:60344"/>
    </cofactor>
</comment>
<dbReference type="OrthoDB" id="407298at2759"/>